<dbReference type="GO" id="GO:0000460">
    <property type="term" value="P:maturation of 5.8S rRNA"/>
    <property type="evidence" value="ECO:0007669"/>
    <property type="project" value="TreeGrafter"/>
</dbReference>
<name>A0AA38PMR0_9AGAR</name>
<evidence type="ECO:0000256" key="1">
    <source>
        <dbReference type="ARBA" id="ARBA00004123"/>
    </source>
</evidence>
<dbReference type="Pfam" id="PF04000">
    <property type="entry name" value="Sas10_Utp3"/>
    <property type="match status" value="1"/>
</dbReference>
<dbReference type="GO" id="GO:0010468">
    <property type="term" value="P:regulation of gene expression"/>
    <property type="evidence" value="ECO:0007669"/>
    <property type="project" value="TreeGrafter"/>
</dbReference>
<sequence>MAHAETKKAKSRLRVLSSSLDEVETAIAPLFSGKQTLPEILLALEPLEQAKLQTVLPYLLYDLIFIYLRTRGIDPKSHPVVSELERVRQYFEKIKNAENPPVRATQVDKAAANRFIKHAISQAQLDAIEPAPKASSSSSSSSSNTVPEPSSSVPVPIKVTSKMLERQEWQKRVDEAGSEEEEDLEGWEDADDDEEERGIVQEMKNPDVKGKGKSKAVDSSEGQLGSKRRRPVIDPFSAGGYDSSTDSHPAKKQALLPQPSSIIDPSSNSIAPTPATKVEKNKKQKKKQKSIESKVMNKSNRVAQLLAEVAVSQGVAISSSGSSAEDDDVDMDDGRSTSMVAGGKTKKRKGKGKRKET</sequence>
<reference evidence="8" key="1">
    <citation type="submission" date="2022-08" db="EMBL/GenBank/DDBJ databases">
        <authorList>
            <consortium name="DOE Joint Genome Institute"/>
            <person name="Min B."/>
            <person name="Riley R."/>
            <person name="Sierra-Patev S."/>
            <person name="Naranjo-Ortiz M."/>
            <person name="Looney B."/>
            <person name="Konkel Z."/>
            <person name="Slot J.C."/>
            <person name="Sakamoto Y."/>
            <person name="Steenwyk J.L."/>
            <person name="Rokas A."/>
            <person name="Carro J."/>
            <person name="Camarero S."/>
            <person name="Ferreira P."/>
            <person name="Molpeceres G."/>
            <person name="Ruiz-Duenas F.J."/>
            <person name="Serrano A."/>
            <person name="Henrissat B."/>
            <person name="Drula E."/>
            <person name="Hughes K.W."/>
            <person name="Mata J.L."/>
            <person name="Ishikawa N.K."/>
            <person name="Vargas-Isla R."/>
            <person name="Ushijima S."/>
            <person name="Smith C.A."/>
            <person name="Ahrendt S."/>
            <person name="Andreopoulos W."/>
            <person name="He G."/>
            <person name="Labutti K."/>
            <person name="Lipzen A."/>
            <person name="Ng V."/>
            <person name="Sandor L."/>
            <person name="Barry K."/>
            <person name="Martinez A.T."/>
            <person name="Xiao Y."/>
            <person name="Gibbons J.G."/>
            <person name="Terashima K."/>
            <person name="Hibbett D.S."/>
            <person name="Grigoriev I.V."/>
        </authorList>
    </citation>
    <scope>NUCLEOTIDE SEQUENCE</scope>
    <source>
        <strain evidence="8">TFB9207</strain>
    </source>
</reference>
<comment type="caution">
    <text evidence="8">The sequence shown here is derived from an EMBL/GenBank/DDBJ whole genome shotgun (WGS) entry which is preliminary data.</text>
</comment>
<feature type="compositionally biased region" description="Acidic residues" evidence="7">
    <location>
        <begin position="176"/>
        <end position="196"/>
    </location>
</feature>
<accession>A0AA38PMR0</accession>
<evidence type="ECO:0000256" key="3">
    <source>
        <dbReference type="ARBA" id="ARBA00022552"/>
    </source>
</evidence>
<comment type="subcellular location">
    <subcellularLocation>
        <location evidence="1 6">Nucleus</location>
    </subcellularLocation>
</comment>
<evidence type="ECO:0000256" key="6">
    <source>
        <dbReference type="RuleBase" id="RU368003"/>
    </source>
</evidence>
<dbReference type="GO" id="GO:0003723">
    <property type="term" value="F:RNA binding"/>
    <property type="evidence" value="ECO:0007669"/>
    <property type="project" value="UniProtKB-UniRule"/>
</dbReference>
<dbReference type="PANTHER" id="PTHR15341:SF3">
    <property type="entry name" value="NUCLEAR NUCLEIC ACID-BINDING PROTEIN C1D"/>
    <property type="match status" value="1"/>
</dbReference>
<feature type="compositionally biased region" description="Basic residues" evidence="7">
    <location>
        <begin position="344"/>
        <end position="357"/>
    </location>
</feature>
<feature type="region of interest" description="Disordered" evidence="7">
    <location>
        <begin position="314"/>
        <end position="357"/>
    </location>
</feature>
<comment type="function">
    <text evidence="6">Required for exosome-dependent processing of pre-rRNA and small nucleolar RNA (snRNA) precursors. Involved in processing of 35S pre-rRNA at the A0, A1 and A2 sites.</text>
</comment>
<feature type="compositionally biased region" description="Low complexity" evidence="7">
    <location>
        <begin position="257"/>
        <end position="270"/>
    </location>
</feature>
<gene>
    <name evidence="8" type="ORF">F5878DRAFT_339</name>
</gene>
<dbReference type="InterPro" id="IPR007146">
    <property type="entry name" value="Sas10/Utp3/C1D"/>
</dbReference>
<keyword evidence="3 6" id="KW-0698">rRNA processing</keyword>
<dbReference type="Proteomes" id="UP001163846">
    <property type="component" value="Unassembled WGS sequence"/>
</dbReference>
<comment type="similarity">
    <text evidence="2 6">Belongs to the C1D family.</text>
</comment>
<protein>
    <recommendedName>
        <fullName evidence="6">Exosome complex protein</fullName>
    </recommendedName>
</protein>
<evidence type="ECO:0000256" key="7">
    <source>
        <dbReference type="SAM" id="MobiDB-lite"/>
    </source>
</evidence>
<feature type="compositionally biased region" description="Basic and acidic residues" evidence="7">
    <location>
        <begin position="163"/>
        <end position="175"/>
    </location>
</feature>
<evidence type="ECO:0000313" key="8">
    <source>
        <dbReference type="EMBL" id="KAJ3845503.1"/>
    </source>
</evidence>
<dbReference type="EMBL" id="MU805935">
    <property type="protein sequence ID" value="KAJ3845503.1"/>
    <property type="molecule type" value="Genomic_DNA"/>
</dbReference>
<feature type="compositionally biased region" description="Low complexity" evidence="7">
    <location>
        <begin position="314"/>
        <end position="323"/>
    </location>
</feature>
<organism evidence="8 9">
    <name type="scientific">Lentinula raphanica</name>
    <dbReference type="NCBI Taxonomy" id="153919"/>
    <lineage>
        <taxon>Eukaryota</taxon>
        <taxon>Fungi</taxon>
        <taxon>Dikarya</taxon>
        <taxon>Basidiomycota</taxon>
        <taxon>Agaricomycotina</taxon>
        <taxon>Agaricomycetes</taxon>
        <taxon>Agaricomycetidae</taxon>
        <taxon>Agaricales</taxon>
        <taxon>Marasmiineae</taxon>
        <taxon>Omphalotaceae</taxon>
        <taxon>Lentinula</taxon>
    </lineage>
</organism>
<evidence type="ECO:0000256" key="5">
    <source>
        <dbReference type="ARBA" id="ARBA00023242"/>
    </source>
</evidence>
<feature type="compositionally biased region" description="Low complexity" evidence="7">
    <location>
        <begin position="129"/>
        <end position="161"/>
    </location>
</feature>
<evidence type="ECO:0000256" key="2">
    <source>
        <dbReference type="ARBA" id="ARBA00009154"/>
    </source>
</evidence>
<dbReference type="AlphaFoldDB" id="A0AA38PMR0"/>
<proteinExistence type="inferred from homology"/>
<evidence type="ECO:0000256" key="4">
    <source>
        <dbReference type="ARBA" id="ARBA00022884"/>
    </source>
</evidence>
<keyword evidence="4 6" id="KW-0694">RNA-binding</keyword>
<dbReference type="InterPro" id="IPR011082">
    <property type="entry name" value="Exosome-assoc_fac/DNA_repair"/>
</dbReference>
<feature type="compositionally biased region" description="Basic and acidic residues" evidence="7">
    <location>
        <begin position="204"/>
        <end position="218"/>
    </location>
</feature>
<dbReference type="PANTHER" id="PTHR15341">
    <property type="entry name" value="SUN-COR STEROID HORMONE RECEPTOR CO-REPRESSOR"/>
    <property type="match status" value="1"/>
</dbReference>
<dbReference type="GO" id="GO:0005730">
    <property type="term" value="C:nucleolus"/>
    <property type="evidence" value="ECO:0007669"/>
    <property type="project" value="TreeGrafter"/>
</dbReference>
<evidence type="ECO:0000313" key="9">
    <source>
        <dbReference type="Proteomes" id="UP001163846"/>
    </source>
</evidence>
<keyword evidence="9" id="KW-1185">Reference proteome</keyword>
<feature type="region of interest" description="Disordered" evidence="7">
    <location>
        <begin position="129"/>
        <end position="299"/>
    </location>
</feature>
<keyword evidence="5 6" id="KW-0539">Nucleus</keyword>
<dbReference type="GO" id="GO:0000178">
    <property type="term" value="C:exosome (RNase complex)"/>
    <property type="evidence" value="ECO:0007669"/>
    <property type="project" value="TreeGrafter"/>
</dbReference>
<dbReference type="GO" id="GO:0003677">
    <property type="term" value="F:DNA binding"/>
    <property type="evidence" value="ECO:0007669"/>
    <property type="project" value="TreeGrafter"/>
</dbReference>